<evidence type="ECO:0000259" key="3">
    <source>
        <dbReference type="SMART" id="SM00824"/>
    </source>
</evidence>
<keyword evidence="5" id="KW-1185">Reference proteome</keyword>
<dbReference type="AlphaFoldDB" id="A0A852U323"/>
<evidence type="ECO:0000256" key="2">
    <source>
        <dbReference type="ARBA" id="ARBA00022801"/>
    </source>
</evidence>
<dbReference type="Pfam" id="PF00975">
    <property type="entry name" value="Thioesterase"/>
    <property type="match status" value="1"/>
</dbReference>
<feature type="domain" description="Thioesterase TesA-like" evidence="3">
    <location>
        <begin position="15"/>
        <end position="235"/>
    </location>
</feature>
<dbReference type="EMBL" id="JACCCC010000001">
    <property type="protein sequence ID" value="NYE50599.1"/>
    <property type="molecule type" value="Genomic_DNA"/>
</dbReference>
<dbReference type="GO" id="GO:0008610">
    <property type="term" value="P:lipid biosynthetic process"/>
    <property type="evidence" value="ECO:0007669"/>
    <property type="project" value="TreeGrafter"/>
</dbReference>
<dbReference type="PANTHER" id="PTHR11487">
    <property type="entry name" value="THIOESTERASE"/>
    <property type="match status" value="1"/>
</dbReference>
<reference evidence="4 5" key="1">
    <citation type="submission" date="2020-07" db="EMBL/GenBank/DDBJ databases">
        <title>Sequencing the genomes of 1000 actinobacteria strains.</title>
        <authorList>
            <person name="Klenk H.-P."/>
        </authorList>
    </citation>
    <scope>NUCLEOTIDE SEQUENCE [LARGE SCALE GENOMIC DNA]</scope>
    <source>
        <strain evidence="4 5">CXB654</strain>
    </source>
</reference>
<protein>
    <submittedName>
        <fullName evidence="4">Surfactin synthase thioesterase subunit</fullName>
    </submittedName>
</protein>
<keyword evidence="2" id="KW-0378">Hydrolase</keyword>
<dbReference type="InterPro" id="IPR020802">
    <property type="entry name" value="TesA-like"/>
</dbReference>
<evidence type="ECO:0000256" key="1">
    <source>
        <dbReference type="ARBA" id="ARBA00007169"/>
    </source>
</evidence>
<sequence>MRALEPSPQAASRVLVCPHAGASAGAFTALAGGLAPGVELLAVQYPGRQDRRSEPAVRDVSVLAERIADEVRPWTDRPMAVLGHSMGAAVAFEVTRRLEDDGTAPVRLFVSGRRAPGAGLGLPPPESDDDIVAELRRTDAVPRKLLERAAYRESILSVLRHDFHANATYRCPTGTRVLSPITFLLSDEDPYVDGEGAQGWADHTESDLDVVRFPGGHDFLLTSSDAVISEVRAGLSRPVR</sequence>
<dbReference type="SMART" id="SM00824">
    <property type="entry name" value="PKS_TE"/>
    <property type="match status" value="1"/>
</dbReference>
<dbReference type="GO" id="GO:0016787">
    <property type="term" value="F:hydrolase activity"/>
    <property type="evidence" value="ECO:0007669"/>
    <property type="project" value="UniProtKB-KW"/>
</dbReference>
<comment type="similarity">
    <text evidence="1">Belongs to the thioesterase family.</text>
</comment>
<name>A0A852U323_9ACTN</name>
<dbReference type="InterPro" id="IPR001031">
    <property type="entry name" value="Thioesterase"/>
</dbReference>
<organism evidence="4 5">
    <name type="scientific">Spinactinospora alkalitolerans</name>
    <dbReference type="NCBI Taxonomy" id="687207"/>
    <lineage>
        <taxon>Bacteria</taxon>
        <taxon>Bacillati</taxon>
        <taxon>Actinomycetota</taxon>
        <taxon>Actinomycetes</taxon>
        <taxon>Streptosporangiales</taxon>
        <taxon>Nocardiopsidaceae</taxon>
        <taxon>Spinactinospora</taxon>
    </lineage>
</organism>
<dbReference type="SUPFAM" id="SSF53474">
    <property type="entry name" value="alpha/beta-Hydrolases"/>
    <property type="match status" value="1"/>
</dbReference>
<accession>A0A852U323</accession>
<dbReference type="InterPro" id="IPR029058">
    <property type="entry name" value="AB_hydrolase_fold"/>
</dbReference>
<proteinExistence type="inferred from homology"/>
<comment type="caution">
    <text evidence="4">The sequence shown here is derived from an EMBL/GenBank/DDBJ whole genome shotgun (WGS) entry which is preliminary data.</text>
</comment>
<evidence type="ECO:0000313" key="4">
    <source>
        <dbReference type="EMBL" id="NYE50599.1"/>
    </source>
</evidence>
<dbReference type="InterPro" id="IPR012223">
    <property type="entry name" value="TEII"/>
</dbReference>
<dbReference type="Gene3D" id="3.40.50.1820">
    <property type="entry name" value="alpha/beta hydrolase"/>
    <property type="match status" value="1"/>
</dbReference>
<evidence type="ECO:0000313" key="5">
    <source>
        <dbReference type="Proteomes" id="UP000589036"/>
    </source>
</evidence>
<dbReference type="Proteomes" id="UP000589036">
    <property type="component" value="Unassembled WGS sequence"/>
</dbReference>
<dbReference type="RefSeq" id="WP_179646056.1">
    <property type="nucleotide sequence ID" value="NZ_BAAAYY010000044.1"/>
</dbReference>
<gene>
    <name evidence="4" type="ORF">HDA32_005719</name>
</gene>
<dbReference type="PANTHER" id="PTHR11487:SF0">
    <property type="entry name" value="S-ACYL FATTY ACID SYNTHASE THIOESTERASE, MEDIUM CHAIN"/>
    <property type="match status" value="1"/>
</dbReference>